<dbReference type="AlphaFoldDB" id="A0A433RUQ8"/>
<keyword evidence="2" id="KW-1185">Reference proteome</keyword>
<sequence length="376" mass="44906">MVNFDRNWGTQSQRQHFLPKTYLKPWGRNISSDGRHIRVYFIDKEESIQPEKESRYVRNTATANEFIVPNFYSRNIRIPFQEEADLDFLLEPILKKNYSVFLDEKKLESKRDLTGLFHYYNEWEIYNPAGILISSEEKNSLEEEILSKEIRNLEAAWDRMYENSWNRIRDEIIDLAYASKGQDIIQDKNRLELIEFMVSIDWRTVKGNEMFNNVFNGLFPKIEKCFDFEIDNDLPLEKRAYPFLDTEKENYRHSVRLSLFHKFFNKTGAMYQYAQEIKDTMVIELLIPEDGAEFITSDNPIEFHKNIHEKIDYIFPISPKLACAVRKNTKMEYNNFYILTEITKEEVYAYNKQIKESASKGYIVQELDQEKYFGAE</sequence>
<dbReference type="Pfam" id="PF14022">
    <property type="entry name" value="DUF4238"/>
    <property type="match status" value="1"/>
</dbReference>
<protein>
    <recommendedName>
        <fullName evidence="3">DUF4238 domain-containing protein</fullName>
    </recommendedName>
</protein>
<dbReference type="OrthoDB" id="898725at91061"/>
<dbReference type="Proteomes" id="UP000288623">
    <property type="component" value="Unassembled WGS sequence"/>
</dbReference>
<organism evidence="1 2">
    <name type="scientific">Candidatus Kurthia intestinigallinarum</name>
    <dbReference type="NCBI Taxonomy" id="1562256"/>
    <lineage>
        <taxon>Bacteria</taxon>
        <taxon>Bacillati</taxon>
        <taxon>Bacillota</taxon>
        <taxon>Bacilli</taxon>
        <taxon>Bacillales</taxon>
        <taxon>Caryophanaceae</taxon>
        <taxon>Kurthia</taxon>
    </lineage>
</organism>
<evidence type="ECO:0000313" key="2">
    <source>
        <dbReference type="Proteomes" id="UP000288623"/>
    </source>
</evidence>
<dbReference type="RefSeq" id="WP_126990429.1">
    <property type="nucleotide sequence ID" value="NZ_JTFC01000029.1"/>
</dbReference>
<gene>
    <name evidence="1" type="ORF">QI30_08050</name>
</gene>
<accession>A0A433RUQ8</accession>
<comment type="caution">
    <text evidence="1">The sequence shown here is derived from an EMBL/GenBank/DDBJ whole genome shotgun (WGS) entry which is preliminary data.</text>
</comment>
<proteinExistence type="predicted"/>
<evidence type="ECO:0000313" key="1">
    <source>
        <dbReference type="EMBL" id="RUS57010.1"/>
    </source>
</evidence>
<evidence type="ECO:0008006" key="3">
    <source>
        <dbReference type="Google" id="ProtNLM"/>
    </source>
</evidence>
<dbReference type="InterPro" id="IPR025332">
    <property type="entry name" value="DUF4238"/>
</dbReference>
<reference evidence="1 2" key="1">
    <citation type="submission" date="2014-11" db="EMBL/GenBank/DDBJ databases">
        <title>Genome sequence and analysis of novel Kurthia sp.</title>
        <authorList>
            <person name="Lawson J.N."/>
            <person name="Gonzalez J.E."/>
            <person name="Rinauldi L."/>
            <person name="Xuan Z."/>
            <person name="Firman A."/>
            <person name="Shaddox L."/>
            <person name="Trudeau A."/>
            <person name="Shah S."/>
            <person name="Reiman D."/>
        </authorList>
    </citation>
    <scope>NUCLEOTIDE SEQUENCE [LARGE SCALE GENOMIC DNA]</scope>
    <source>
        <strain evidence="1 2">3B1D</strain>
    </source>
</reference>
<dbReference type="EMBL" id="JTFC01000029">
    <property type="protein sequence ID" value="RUS57010.1"/>
    <property type="molecule type" value="Genomic_DNA"/>
</dbReference>
<name>A0A433RUQ8_9BACL</name>